<proteinExistence type="inferred from homology"/>
<comment type="caution">
    <text evidence="6">The sequence shown here is derived from an EMBL/GenBank/DDBJ whole genome shotgun (WGS) entry which is preliminary data.</text>
</comment>
<accession>A0ABS8RMJ5</accession>
<comment type="subcellular location">
    <subcellularLocation>
        <location evidence="1">Membrane</location>
        <topology evidence="1">Multi-pass membrane protein</topology>
    </subcellularLocation>
</comment>
<evidence type="ECO:0000313" key="7">
    <source>
        <dbReference type="Proteomes" id="UP000823775"/>
    </source>
</evidence>
<dbReference type="EMBL" id="JACEIK010000049">
    <property type="protein sequence ID" value="MCD7448002.1"/>
    <property type="molecule type" value="Genomic_DNA"/>
</dbReference>
<protein>
    <submittedName>
        <fullName evidence="6">Uncharacterized protein</fullName>
    </submittedName>
</protein>
<dbReference type="Proteomes" id="UP000823775">
    <property type="component" value="Unassembled WGS sequence"/>
</dbReference>
<evidence type="ECO:0000256" key="5">
    <source>
        <dbReference type="ARBA" id="ARBA00023136"/>
    </source>
</evidence>
<keyword evidence="5" id="KW-0472">Membrane</keyword>
<evidence type="ECO:0000256" key="2">
    <source>
        <dbReference type="ARBA" id="ARBA00010487"/>
    </source>
</evidence>
<evidence type="ECO:0000256" key="3">
    <source>
        <dbReference type="ARBA" id="ARBA00022692"/>
    </source>
</evidence>
<evidence type="ECO:0000256" key="1">
    <source>
        <dbReference type="ARBA" id="ARBA00004141"/>
    </source>
</evidence>
<keyword evidence="7" id="KW-1185">Reference proteome</keyword>
<gene>
    <name evidence="6" type="ORF">HAX54_036822</name>
</gene>
<name>A0ABS8RMJ5_DATST</name>
<evidence type="ECO:0000256" key="4">
    <source>
        <dbReference type="ARBA" id="ARBA00022989"/>
    </source>
</evidence>
<organism evidence="6 7">
    <name type="scientific">Datura stramonium</name>
    <name type="common">Jimsonweed</name>
    <name type="synonym">Common thornapple</name>
    <dbReference type="NCBI Taxonomy" id="4076"/>
    <lineage>
        <taxon>Eukaryota</taxon>
        <taxon>Viridiplantae</taxon>
        <taxon>Streptophyta</taxon>
        <taxon>Embryophyta</taxon>
        <taxon>Tracheophyta</taxon>
        <taxon>Spermatophyta</taxon>
        <taxon>Magnoliopsida</taxon>
        <taxon>eudicotyledons</taxon>
        <taxon>Gunneridae</taxon>
        <taxon>Pentapetalae</taxon>
        <taxon>asterids</taxon>
        <taxon>lamiids</taxon>
        <taxon>Solanales</taxon>
        <taxon>Solanaceae</taxon>
        <taxon>Solanoideae</taxon>
        <taxon>Datureae</taxon>
        <taxon>Datura</taxon>
    </lineage>
</organism>
<comment type="similarity">
    <text evidence="2">Belongs to the LIMR family.</text>
</comment>
<keyword evidence="4" id="KW-1133">Transmembrane helix</keyword>
<keyword evidence="3" id="KW-0812">Transmembrane</keyword>
<dbReference type="PANTHER" id="PTHR21355">
    <property type="entry name" value="G-PROTEIN COUPLED RECEPTOR-ASSOCIATED PROTEIN LMBRD2"/>
    <property type="match status" value="1"/>
</dbReference>
<evidence type="ECO:0000313" key="6">
    <source>
        <dbReference type="EMBL" id="MCD7448002.1"/>
    </source>
</evidence>
<dbReference type="InterPro" id="IPR051584">
    <property type="entry name" value="GPCR-associated_LMBR1"/>
</dbReference>
<sequence length="270" mass="29636">MKNSPSSTSKDVVSPFQVAQATLVKTLFLKPQGGNLGENDMDYDSDAKTMAALRRQLEIALREILPIQKVISHVEQLAIHKCNNLIQFPVQLFVLDLSPDSRNLFLLIKKYISSFLPERREDLVHAGHDRVDLALCIGKATSESFGNSGCMSASILLAEATILPSGVDLSLFSILINAMKKDEMLVQVAAFIPLMICGGMVARYAPPISYNFLNLIHLDNNAKTIFEKNASGLNKDIAGETCCSIGKEFPNASLMLNSAMIDPKQNHQQD</sequence>
<dbReference type="PANTHER" id="PTHR21355:SF14">
    <property type="entry name" value="LMBR1 INTEGRAL MEMBRANE-LIKE PROTEIN"/>
    <property type="match status" value="1"/>
</dbReference>
<reference evidence="6 7" key="1">
    <citation type="journal article" date="2021" name="BMC Genomics">
        <title>Datura genome reveals duplications of psychoactive alkaloid biosynthetic genes and high mutation rate following tissue culture.</title>
        <authorList>
            <person name="Rajewski A."/>
            <person name="Carter-House D."/>
            <person name="Stajich J."/>
            <person name="Litt A."/>
        </authorList>
    </citation>
    <scope>NUCLEOTIDE SEQUENCE [LARGE SCALE GENOMIC DNA]</scope>
    <source>
        <strain evidence="6">AR-01</strain>
    </source>
</reference>